<dbReference type="InterPro" id="IPR053159">
    <property type="entry name" value="Hybrid_Histidine_Kinase"/>
</dbReference>
<dbReference type="InterPro" id="IPR000719">
    <property type="entry name" value="Prot_kinase_dom"/>
</dbReference>
<dbReference type="Proteomes" id="UP000037315">
    <property type="component" value="Unassembled WGS sequence"/>
</dbReference>
<feature type="domain" description="PAC" evidence="7">
    <location>
        <begin position="1572"/>
        <end position="1623"/>
    </location>
</feature>
<dbReference type="PROSITE" id="PS50112">
    <property type="entry name" value="PAS"/>
    <property type="match status" value="1"/>
</dbReference>
<dbReference type="CDD" id="cd14014">
    <property type="entry name" value="STKc_PknB_like"/>
    <property type="match status" value="1"/>
</dbReference>
<dbReference type="SUPFAM" id="SSF55785">
    <property type="entry name" value="PYP-like sensor domain (PAS domain)"/>
    <property type="match status" value="1"/>
</dbReference>
<dbReference type="InterPro" id="IPR008271">
    <property type="entry name" value="Ser/Thr_kinase_AS"/>
</dbReference>
<dbReference type="SMART" id="SM00220">
    <property type="entry name" value="S_TKc"/>
    <property type="match status" value="1"/>
</dbReference>
<dbReference type="InterPro" id="IPR000700">
    <property type="entry name" value="PAS-assoc_C"/>
</dbReference>
<feature type="domain" description="PAS" evidence="6">
    <location>
        <begin position="1516"/>
        <end position="1569"/>
    </location>
</feature>
<dbReference type="InterPro" id="IPR001610">
    <property type="entry name" value="PAC"/>
</dbReference>
<dbReference type="PROSITE" id="PS00108">
    <property type="entry name" value="PROTEIN_KINASE_ST"/>
    <property type="match status" value="1"/>
</dbReference>
<evidence type="ECO:0000313" key="8">
    <source>
        <dbReference type="EMBL" id="KMV36401.1"/>
    </source>
</evidence>
<dbReference type="PRINTS" id="PR00344">
    <property type="entry name" value="BCTRLSENSOR"/>
</dbReference>
<dbReference type="InterPro" id="IPR041664">
    <property type="entry name" value="AAA_16"/>
</dbReference>
<evidence type="ECO:0000259" key="4">
    <source>
        <dbReference type="PROSITE" id="PS50011"/>
    </source>
</evidence>
<dbReference type="Gene3D" id="2.10.70.100">
    <property type="match status" value="1"/>
</dbReference>
<keyword evidence="9" id="KW-1185">Reference proteome</keyword>
<dbReference type="InterPro" id="IPR013655">
    <property type="entry name" value="PAS_fold_3"/>
</dbReference>
<dbReference type="GO" id="GO:0009882">
    <property type="term" value="F:blue light photoreceptor activity"/>
    <property type="evidence" value="ECO:0007669"/>
    <property type="project" value="UniProtKB-ARBA"/>
</dbReference>
<dbReference type="NCBIfam" id="TIGR00229">
    <property type="entry name" value="sensory_box"/>
    <property type="match status" value="1"/>
</dbReference>
<dbReference type="InterPro" id="IPR004358">
    <property type="entry name" value="Sig_transdc_His_kin-like_C"/>
</dbReference>
<keyword evidence="8" id="KW-0418">Kinase</keyword>
<dbReference type="InterPro" id="IPR036097">
    <property type="entry name" value="HisK_dim/P_sf"/>
</dbReference>
<dbReference type="InterPro" id="IPR029016">
    <property type="entry name" value="GAF-like_dom_sf"/>
</dbReference>
<keyword evidence="8" id="KW-0808">Transferase</keyword>
<dbReference type="Gene3D" id="1.10.510.10">
    <property type="entry name" value="Transferase(Phosphotransferase) domain 1"/>
    <property type="match status" value="1"/>
</dbReference>
<dbReference type="GO" id="GO:0005524">
    <property type="term" value="F:ATP binding"/>
    <property type="evidence" value="ECO:0007669"/>
    <property type="project" value="InterPro"/>
</dbReference>
<sequence length="1862" mass="205114">MSEKLSAAGSVMEGEVFTLTDDTLFTPLAQEGGIAWTLCQPLHAADSFILASAAAASEEAVYQTTQLLKNEFALRMQLSGAWAVKPISSTSHHGRYALVYAPFPFRTLAQSAHLKMGGIADFLSLAIRLCAPLRQMHAQGLIHSDIKPGNFFLDPGGSYRLAGFGLASGAADIATQTRLIVSGGTLAYMSPEHTARTRDAVDSRSDLYSLGIVLYELLTGALPFALSEGGQAEWAHHHIASAPRPLQEVRPAVPAMLCAIILRLLEKSPERRYQTVEGLIADLRRCQAHLAENGEIAVFTPGLQDVVPAPLRPDNLFLAHPQDNELTAAFERVAASGTLTLAAVSGPLGIGKSSLIASALRKLSHQPALLAVSKADQYSAVLPYSVIAGAFRSLALHLLGLDAQEVALWKRRLAHALGSYAGLAVNLVPELGLLLESKTFMPADVRAADARARCNQMAARLVAALSSRECPLILVIEDLQWIDPASLHLLESLVSNSESLPLLIVVSHCEPEAFPTGNAAHYLEKLRAGARLLVDIRPAPLSVKAISRWLAELFQARVSGLGELAALIHEKTDGNPLFTHEFFQRIVKDGLISYNKLHGKWHYDLPAIKARNYTENVASLVLQQLEEMPLAARRLLGCLACVGGTGKLALLSQMQGLAPECLQEQLQPAVVARLIRFSGDEYAFTHDRVHKAAQALLEPDEIERLNFAAAGLFTEALNQNESNEQLFLAVHHITRALRHIRFSPERDRYRAVCQLAARRARSTGDYASAVRYLHTAKSLYDDALVKAPDEAFLLGFEEAECEFLQGNLSAALTLCNQLMITPGSPQQKAVAACMMAEIHMRQSDMPLALETALAWLAAFGVHLNRHPDDGDCETAWREIEARAGENPFKTFNELARCGDCEAEAIMSLLLSASMFAAFASPRLHFLLLCKIMHMTLDNGLCGASTSALAWYGVLIGRRYDEYNSGFRYALLGRDLVMEHHFNPFKSRTLLAVDLASAWKQPLSFAVESAKTCFATAVEQGDLTVACFIIRHQTMNFLTRGEHLDSVMTTIERGLTFIRKLRFPDVEIMLQLQRLYVTQLRSGAADGFTGTDLFPDSLLIREGEKGRQPMPLTQFWFWLFRGMAHFMAGELSDARRCLARAEPFASAVPGYIHLLDYHFYSALSLTLSLAPGRVTAAELAKITAHYEKIALWARHNPATFADKEALISAELARLSQKNDVAAAHYEKAIQLSGGAEFHHINGLACEMAGRFARTCGYHIASEAYFRSAFSAWRRWGATAKLRQLERRYPHLAPGGQSTPYDTIAFAQNEVIHDLESALRAIRAMTEEINLDRLIHTLMTMLLERAGAQRGLLIRIPDSNIAEIQACAETSSDGVKVRIVKEAPTASDLPLSILAAVMRTGKEIRTSKPEIFSPFGQDPYLVTSGAAVMCVPMFKQARMVGVLYLENRVMPEMFTAEHSRIVGMLAAQAAVSLETARLYAELLEENIQRRRVEKELRASQTSLMLGERISHTGTWRWDLEQDLMFVSDEYARILGLPGRQRTLSMADFLTLVHPEDYPRISKLVTDSVSNGVPMRAEFRVFRPDGDCRYILGVGNPVGDEASVAEYFGVITDITARRQSEDAVRVAQADLARVSRATTVGQLTASIAHEINQPLMSIVANAGASLRWLSREPAMLDNARASLEEIISEGERAGNIIRGLQALTRNQTTSYSRVNLHHIVYHIMTLSRSELERRQILLEYELRAAQAFIYGDSVQIQQVLLNLIVNAIDAMTEIHSRGRILTIRSENPQPGKIQLDIADTGCGLSAEVKARLFDSFYTTKAHGMGMGLSISHDIIEKHRGKLTAHSREPYGSVFTFILPTDSDDE</sequence>
<dbReference type="Pfam" id="PF00512">
    <property type="entry name" value="HisKA"/>
    <property type="match status" value="1"/>
</dbReference>
<dbReference type="Pfam" id="PF08447">
    <property type="entry name" value="PAS_3"/>
    <property type="match status" value="1"/>
</dbReference>
<feature type="domain" description="Histidine kinase" evidence="5">
    <location>
        <begin position="1643"/>
        <end position="1859"/>
    </location>
</feature>
<dbReference type="EMBL" id="LFEJ01000003">
    <property type="protein sequence ID" value="KMV36401.1"/>
    <property type="molecule type" value="Genomic_DNA"/>
</dbReference>
<dbReference type="PANTHER" id="PTHR43642">
    <property type="entry name" value="HYBRID SIGNAL TRANSDUCTION HISTIDINE KINASE G"/>
    <property type="match status" value="1"/>
</dbReference>
<comment type="caution">
    <text evidence="8">The sequence shown here is derived from an EMBL/GenBank/DDBJ whole genome shotgun (WGS) entry which is preliminary data.</text>
</comment>
<dbReference type="SMART" id="SM00086">
    <property type="entry name" value="PAC"/>
    <property type="match status" value="1"/>
</dbReference>
<dbReference type="InterPro" id="IPR003661">
    <property type="entry name" value="HisK_dim/P_dom"/>
</dbReference>
<dbReference type="SUPFAM" id="SSF56112">
    <property type="entry name" value="Protein kinase-like (PK-like)"/>
    <property type="match status" value="1"/>
</dbReference>
<dbReference type="InterPro" id="IPR011009">
    <property type="entry name" value="Kinase-like_dom_sf"/>
</dbReference>
<dbReference type="STRING" id="1121863.GCA_000621185_00752"/>
<evidence type="ECO:0000259" key="6">
    <source>
        <dbReference type="PROSITE" id="PS50112"/>
    </source>
</evidence>
<dbReference type="InterPro" id="IPR003018">
    <property type="entry name" value="GAF"/>
</dbReference>
<dbReference type="InterPro" id="IPR000014">
    <property type="entry name" value="PAS"/>
</dbReference>
<feature type="domain" description="Protein kinase" evidence="4">
    <location>
        <begin position="2"/>
        <end position="290"/>
    </location>
</feature>
<dbReference type="PROSITE" id="PS50011">
    <property type="entry name" value="PROTEIN_KINASE_DOM"/>
    <property type="match status" value="1"/>
</dbReference>
<dbReference type="SUPFAM" id="SSF47384">
    <property type="entry name" value="Homodimeric domain of signal transducing histidine kinase"/>
    <property type="match status" value="1"/>
</dbReference>
<evidence type="ECO:0000313" key="9">
    <source>
        <dbReference type="Proteomes" id="UP000037315"/>
    </source>
</evidence>
<dbReference type="CDD" id="cd00130">
    <property type="entry name" value="PAS"/>
    <property type="match status" value="1"/>
</dbReference>
<dbReference type="Pfam" id="PF02518">
    <property type="entry name" value="HATPase_c"/>
    <property type="match status" value="1"/>
</dbReference>
<evidence type="ECO:0000256" key="2">
    <source>
        <dbReference type="ARBA" id="ARBA00012438"/>
    </source>
</evidence>
<dbReference type="SMART" id="SM00065">
    <property type="entry name" value="GAF"/>
    <property type="match status" value="1"/>
</dbReference>
<dbReference type="Gene3D" id="1.10.287.130">
    <property type="match status" value="1"/>
</dbReference>
<evidence type="ECO:0000256" key="1">
    <source>
        <dbReference type="ARBA" id="ARBA00000085"/>
    </source>
</evidence>
<dbReference type="RefSeq" id="WP_048887304.1">
    <property type="nucleotide sequence ID" value="NZ_LFEJ01000003.1"/>
</dbReference>
<protein>
    <recommendedName>
        <fullName evidence="2">histidine kinase</fullName>
        <ecNumber evidence="2">2.7.13.3</ecNumber>
    </recommendedName>
</protein>
<proteinExistence type="predicted"/>
<dbReference type="PATRIC" id="fig|1656095.3.peg.395"/>
<dbReference type="PROSITE" id="PS50113">
    <property type="entry name" value="PAC"/>
    <property type="match status" value="1"/>
</dbReference>
<dbReference type="Pfam" id="PF13191">
    <property type="entry name" value="AAA_16"/>
    <property type="match status" value="1"/>
</dbReference>
<dbReference type="Gene3D" id="3.30.450.20">
    <property type="entry name" value="PAS domain"/>
    <property type="match status" value="1"/>
</dbReference>
<dbReference type="OrthoDB" id="9772100at2"/>
<evidence type="ECO:0000259" key="5">
    <source>
        <dbReference type="PROSITE" id="PS50109"/>
    </source>
</evidence>
<comment type="catalytic activity">
    <reaction evidence="1">
        <text>ATP + protein L-histidine = ADP + protein N-phospho-L-histidine.</text>
        <dbReference type="EC" id="2.7.13.3"/>
    </reaction>
</comment>
<organism evidence="8 9">
    <name type="scientific">Franconibacter pulveris</name>
    <dbReference type="NCBI Taxonomy" id="435910"/>
    <lineage>
        <taxon>Bacteria</taxon>
        <taxon>Pseudomonadati</taxon>
        <taxon>Pseudomonadota</taxon>
        <taxon>Gammaproteobacteria</taxon>
        <taxon>Enterobacterales</taxon>
        <taxon>Enterobacteriaceae</taxon>
        <taxon>Franconibacter</taxon>
    </lineage>
</organism>
<dbReference type="EC" id="2.7.13.3" evidence="2"/>
<dbReference type="SMART" id="SM00387">
    <property type="entry name" value="HATPase_c"/>
    <property type="match status" value="1"/>
</dbReference>
<evidence type="ECO:0000256" key="3">
    <source>
        <dbReference type="ARBA" id="ARBA00022553"/>
    </source>
</evidence>
<dbReference type="SMART" id="SM00388">
    <property type="entry name" value="HisKA"/>
    <property type="match status" value="1"/>
</dbReference>
<accession>A0A0J8VT63</accession>
<dbReference type="CDD" id="cd00082">
    <property type="entry name" value="HisKA"/>
    <property type="match status" value="1"/>
</dbReference>
<dbReference type="InterPro" id="IPR036890">
    <property type="entry name" value="HATPase_C_sf"/>
</dbReference>
<reference evidence="8 9" key="1">
    <citation type="submission" date="2015-06" db="EMBL/GenBank/DDBJ databases">
        <title>Genome sequencing of Cronobacter sp. strain DJ34 isolated from petroleum contaminated sludge of Duliajan Oil Fields, Assam, India.</title>
        <authorList>
            <person name="Pal S."/>
            <person name="Banerjee T.D."/>
            <person name="Roy A."/>
            <person name="Sar P."/>
            <person name="Kazy S.K."/>
        </authorList>
    </citation>
    <scope>NUCLEOTIDE SEQUENCE [LARGE SCALE GENOMIC DNA]</scope>
    <source>
        <strain evidence="8 9">DJ34</strain>
    </source>
</reference>
<dbReference type="InterPro" id="IPR003594">
    <property type="entry name" value="HATPase_dom"/>
</dbReference>
<name>A0A0J8VT63_9ENTR</name>
<dbReference type="PROSITE" id="PS50109">
    <property type="entry name" value="HIS_KIN"/>
    <property type="match status" value="1"/>
</dbReference>
<dbReference type="Gene3D" id="3.30.450.40">
    <property type="match status" value="1"/>
</dbReference>
<dbReference type="Pfam" id="PF00069">
    <property type="entry name" value="Pkinase"/>
    <property type="match status" value="1"/>
</dbReference>
<evidence type="ECO:0000259" key="7">
    <source>
        <dbReference type="PROSITE" id="PS50113"/>
    </source>
</evidence>
<dbReference type="Gene3D" id="3.30.565.10">
    <property type="entry name" value="Histidine kinase-like ATPase, C-terminal domain"/>
    <property type="match status" value="1"/>
</dbReference>
<dbReference type="Pfam" id="PF01590">
    <property type="entry name" value="GAF"/>
    <property type="match status" value="1"/>
</dbReference>
<dbReference type="GO" id="GO:0000155">
    <property type="term" value="F:phosphorelay sensor kinase activity"/>
    <property type="evidence" value="ECO:0007669"/>
    <property type="project" value="InterPro"/>
</dbReference>
<dbReference type="SUPFAM" id="SSF55874">
    <property type="entry name" value="ATPase domain of HSP90 chaperone/DNA topoisomerase II/histidine kinase"/>
    <property type="match status" value="1"/>
</dbReference>
<dbReference type="SUPFAM" id="SSF55781">
    <property type="entry name" value="GAF domain-like"/>
    <property type="match status" value="1"/>
</dbReference>
<keyword evidence="3" id="KW-0597">Phosphoprotein</keyword>
<dbReference type="InterPro" id="IPR011990">
    <property type="entry name" value="TPR-like_helical_dom_sf"/>
</dbReference>
<gene>
    <name evidence="8" type="ORF">ACH50_03040</name>
</gene>
<dbReference type="PANTHER" id="PTHR43642:SF1">
    <property type="entry name" value="HYBRID SIGNAL TRANSDUCTION HISTIDINE KINASE G"/>
    <property type="match status" value="1"/>
</dbReference>
<dbReference type="InterPro" id="IPR035965">
    <property type="entry name" value="PAS-like_dom_sf"/>
</dbReference>
<dbReference type="SUPFAM" id="SSF48452">
    <property type="entry name" value="TPR-like"/>
    <property type="match status" value="1"/>
</dbReference>
<dbReference type="InterPro" id="IPR005467">
    <property type="entry name" value="His_kinase_dom"/>
</dbReference>